<evidence type="ECO:0000256" key="2">
    <source>
        <dbReference type="SAM" id="Phobius"/>
    </source>
</evidence>
<accession>A0A2R3QAP4</accession>
<feature type="region of interest" description="Disordered" evidence="1">
    <location>
        <begin position="383"/>
        <end position="438"/>
    </location>
</feature>
<evidence type="ECO:0000256" key="1">
    <source>
        <dbReference type="SAM" id="MobiDB-lite"/>
    </source>
</evidence>
<gene>
    <name evidence="3" type="ORF">C6568_05845</name>
</gene>
<name>A0A2R3QAP4_9BURK</name>
<dbReference type="AlphaFoldDB" id="A0A2R3QAP4"/>
<protein>
    <submittedName>
        <fullName evidence="3">Fimbrial assembly protein</fullName>
    </submittedName>
</protein>
<dbReference type="KEGG" id="mela:C6568_05845"/>
<dbReference type="Pfam" id="PF05137">
    <property type="entry name" value="PilN"/>
    <property type="match status" value="1"/>
</dbReference>
<organism evidence="3 4">
    <name type="scientific">Melaminivora suipulveris</name>
    <dbReference type="NCBI Taxonomy" id="2109913"/>
    <lineage>
        <taxon>Bacteria</taxon>
        <taxon>Pseudomonadati</taxon>
        <taxon>Pseudomonadota</taxon>
        <taxon>Betaproteobacteria</taxon>
        <taxon>Burkholderiales</taxon>
        <taxon>Comamonadaceae</taxon>
        <taxon>Melaminivora</taxon>
    </lineage>
</organism>
<keyword evidence="2" id="KW-0472">Membrane</keyword>
<keyword evidence="2" id="KW-1133">Transmembrane helix</keyword>
<feature type="transmembrane region" description="Helical" evidence="2">
    <location>
        <begin position="214"/>
        <end position="232"/>
    </location>
</feature>
<reference evidence="3 4" key="1">
    <citation type="submission" date="2018-03" db="EMBL/GenBank/DDBJ databases">
        <title>Genome sequencing of Melaminivora sp.</title>
        <authorList>
            <person name="Kim S.-J."/>
            <person name="Heo J."/>
            <person name="Ahn J.-H."/>
            <person name="Kwon S.-W."/>
        </authorList>
    </citation>
    <scope>NUCLEOTIDE SEQUENCE [LARGE SCALE GENOMIC DNA]</scope>
    <source>
        <strain evidence="3 4">SC2-9</strain>
    </source>
</reference>
<dbReference type="EMBL" id="CP027667">
    <property type="protein sequence ID" value="AVO48831.1"/>
    <property type="molecule type" value="Genomic_DNA"/>
</dbReference>
<keyword evidence="4" id="KW-1185">Reference proteome</keyword>
<sequence length="438" mass="45976">MSLLHALPLSEPSMASLSSDARLFGVDLQDLWREVRMSWQHALGRAPLVWLRPAVPIVLLTAGGERVLWTGDEHRPAGEQGAAASGLMAVELPEDMVLRRSLSLPVMTAADRSSALELEARTHSPFARDDLVWGSRVGAPGGGVQQAELVLASRQQIAQHLAALQGHASIALPAPEDLEVWALSWALSAAQGLPIVLTGYGERRRRAVVQRQSVVNYALLATLAVLLLAMALTPTLQLRQRAIQAVQTFEKVTAQAAPAVHQREQLMRSVEQLNGLSEALATRIEPLRVLERLTRVLPDDTAVQIFKLQGTKVTLTGDTDNASTLLRLLGDQPGISDVKAPTAATRLPGAAKDSYVVEFNVDPQVFGGARVASTVTAPAAAAEPAAATAPTAPPPSASTSPQPAAASPAPPSAGGAPRAVFGGTRAAAPAPAPKDGRP</sequence>
<feature type="compositionally biased region" description="Low complexity" evidence="1">
    <location>
        <begin position="397"/>
        <end position="419"/>
    </location>
</feature>
<evidence type="ECO:0000313" key="3">
    <source>
        <dbReference type="EMBL" id="AVO48831.1"/>
    </source>
</evidence>
<dbReference type="Proteomes" id="UP000237925">
    <property type="component" value="Chromosome"/>
</dbReference>
<proteinExistence type="predicted"/>
<keyword evidence="2" id="KW-0812">Transmembrane</keyword>
<evidence type="ECO:0000313" key="4">
    <source>
        <dbReference type="Proteomes" id="UP000237925"/>
    </source>
</evidence>
<dbReference type="InterPro" id="IPR007813">
    <property type="entry name" value="PilN"/>
</dbReference>